<dbReference type="HOGENOM" id="CLU_3177353_0_0_6"/>
<comment type="caution">
    <text evidence="1">The sequence shown here is derived from an EMBL/GenBank/DDBJ whole genome shotgun (WGS) entry which is preliminary data.</text>
</comment>
<organism evidence="1 2">
    <name type="scientific">Pseudomonas savastanoi pv. glycinea str. race 4</name>
    <dbReference type="NCBI Taxonomy" id="875330"/>
    <lineage>
        <taxon>Bacteria</taxon>
        <taxon>Pseudomonadati</taxon>
        <taxon>Pseudomonadota</taxon>
        <taxon>Gammaproteobacteria</taxon>
        <taxon>Pseudomonadales</taxon>
        <taxon>Pseudomonadaceae</taxon>
        <taxon>Pseudomonas</taxon>
    </lineage>
</organism>
<dbReference type="EMBL" id="ADWY01003284">
    <property type="protein sequence ID" value="EGH18879.1"/>
    <property type="molecule type" value="Genomic_DNA"/>
</dbReference>
<name>F3CHY7_PSESG</name>
<protein>
    <submittedName>
        <fullName evidence="1">Uncharacterized protein</fullName>
    </submittedName>
</protein>
<dbReference type="AlphaFoldDB" id="F3CHY7"/>
<gene>
    <name evidence="1" type="ORF">Pgy4_38553</name>
</gene>
<proteinExistence type="predicted"/>
<feature type="non-terminal residue" evidence="1">
    <location>
        <position position="48"/>
    </location>
</feature>
<accession>F3CHY7</accession>
<evidence type="ECO:0000313" key="1">
    <source>
        <dbReference type="EMBL" id="EGH18879.1"/>
    </source>
</evidence>
<reference evidence="1 2" key="1">
    <citation type="journal article" date="2011" name="PLoS Pathog.">
        <title>Dynamic evolution of pathogenicity revealed by sequencing and comparative genomics of 19 Pseudomonas syringae isolates.</title>
        <authorList>
            <person name="Baltrus D.A."/>
            <person name="Nishimura M.T."/>
            <person name="Romanchuk A."/>
            <person name="Chang J.H."/>
            <person name="Mukhtar M.S."/>
            <person name="Cherkis K."/>
            <person name="Roach J."/>
            <person name="Grant S.R."/>
            <person name="Jones C.D."/>
            <person name="Dangl J.L."/>
        </authorList>
    </citation>
    <scope>NUCLEOTIDE SEQUENCE [LARGE SCALE GENOMIC DNA]</scope>
    <source>
        <strain evidence="2">race 4</strain>
    </source>
</reference>
<sequence length="48" mass="5292">TPLRPGRVQIENCQPGIAALINTRRKKAAAGGESGQFVFFALRLWRPV</sequence>
<dbReference type="Proteomes" id="UP000005466">
    <property type="component" value="Unassembled WGS sequence"/>
</dbReference>
<feature type="non-terminal residue" evidence="1">
    <location>
        <position position="1"/>
    </location>
</feature>
<evidence type="ECO:0000313" key="2">
    <source>
        <dbReference type="Proteomes" id="UP000005466"/>
    </source>
</evidence>